<dbReference type="EMBL" id="JAVRRL010000061">
    <property type="protein sequence ID" value="KAK5109627.1"/>
    <property type="molecule type" value="Genomic_DNA"/>
</dbReference>
<dbReference type="GO" id="GO:0008080">
    <property type="term" value="F:N-acetyltransferase activity"/>
    <property type="evidence" value="ECO:0007669"/>
    <property type="project" value="UniProtKB-ARBA"/>
</dbReference>
<dbReference type="Pfam" id="PF00583">
    <property type="entry name" value="Acetyltransf_1"/>
    <property type="match status" value="1"/>
</dbReference>
<dbReference type="AlphaFoldDB" id="A0AAN7YMP5"/>
<dbReference type="Gene3D" id="3.40.630.30">
    <property type="match status" value="1"/>
</dbReference>
<proteinExistence type="inferred from homology"/>
<accession>A0AAN7YMP5</accession>
<keyword evidence="2" id="KW-0808">Transferase</keyword>
<evidence type="ECO:0000256" key="3">
    <source>
        <dbReference type="ARBA" id="ARBA00023315"/>
    </source>
</evidence>
<feature type="domain" description="N-acetyltransferase" evidence="4">
    <location>
        <begin position="104"/>
        <end position="204"/>
    </location>
</feature>
<dbReference type="InterPro" id="IPR000182">
    <property type="entry name" value="GNAT_dom"/>
</dbReference>
<name>A0AAN7YMP5_9PEZI</name>
<dbReference type="PANTHER" id="PTHR10545">
    <property type="entry name" value="DIAMINE N-ACETYLTRANSFERASE"/>
    <property type="match status" value="1"/>
</dbReference>
<evidence type="ECO:0000256" key="2">
    <source>
        <dbReference type="ARBA" id="ARBA00022679"/>
    </source>
</evidence>
<reference evidence="5" key="1">
    <citation type="submission" date="2023-08" db="EMBL/GenBank/DDBJ databases">
        <title>Black Yeasts Isolated from many extreme environments.</title>
        <authorList>
            <person name="Coleine C."/>
            <person name="Stajich J.E."/>
            <person name="Selbmann L."/>
        </authorList>
    </citation>
    <scope>NUCLEOTIDE SEQUENCE</scope>
    <source>
        <strain evidence="5">CCFEE 5401</strain>
    </source>
</reference>
<dbReference type="SUPFAM" id="SSF55729">
    <property type="entry name" value="Acyl-CoA N-acyltransferases (Nat)"/>
    <property type="match status" value="1"/>
</dbReference>
<keyword evidence="3" id="KW-0012">Acyltransferase</keyword>
<dbReference type="PROSITE" id="PS51186">
    <property type="entry name" value="GNAT"/>
    <property type="match status" value="1"/>
</dbReference>
<dbReference type="PANTHER" id="PTHR10545:SF29">
    <property type="entry name" value="GH14572P-RELATED"/>
    <property type="match status" value="1"/>
</dbReference>
<sequence length="218" mass="24293">MAGHEHPSISLANIEGNNDCQRMKKHKKLIQTDVPEIHKMICELADYEKALHSVEATEDSLRNTLIFAGSSQNQSNRVAKTLILRIQTSEPQTKSYSPSDATSQIAGMALFYPTYSTWTSKCGIHLEDLYVRPAYRGRGYGKLLIQRLAEEVVNMGGARLEWQCLEWNASSLAFYDSLGARKMDGWVGLRLDGERLVEMATRGSEDGRGNVNGKVNGL</sequence>
<dbReference type="InterPro" id="IPR016181">
    <property type="entry name" value="Acyl_CoA_acyltransferase"/>
</dbReference>
<dbReference type="FunFam" id="3.40.630.30:FF:000064">
    <property type="entry name" value="GNAT family acetyltransferase"/>
    <property type="match status" value="1"/>
</dbReference>
<dbReference type="Proteomes" id="UP001310890">
    <property type="component" value="Unassembled WGS sequence"/>
</dbReference>
<dbReference type="CDD" id="cd04301">
    <property type="entry name" value="NAT_SF"/>
    <property type="match status" value="1"/>
</dbReference>
<dbReference type="InterPro" id="IPR051016">
    <property type="entry name" value="Diverse_Substrate_AcTransf"/>
</dbReference>
<gene>
    <name evidence="5" type="ORF">LTR62_006864</name>
</gene>
<comment type="caution">
    <text evidence="5">The sequence shown here is derived from an EMBL/GenBank/DDBJ whole genome shotgun (WGS) entry which is preliminary data.</text>
</comment>
<evidence type="ECO:0000259" key="4">
    <source>
        <dbReference type="PROSITE" id="PS51186"/>
    </source>
</evidence>
<comment type="similarity">
    <text evidence="1">Belongs to the acetyltransferase family.</text>
</comment>
<evidence type="ECO:0000313" key="5">
    <source>
        <dbReference type="EMBL" id="KAK5109627.1"/>
    </source>
</evidence>
<evidence type="ECO:0000256" key="1">
    <source>
        <dbReference type="ARBA" id="ARBA00008694"/>
    </source>
</evidence>
<protein>
    <recommendedName>
        <fullName evidence="4">N-acetyltransferase domain-containing protein</fullName>
    </recommendedName>
</protein>
<evidence type="ECO:0000313" key="6">
    <source>
        <dbReference type="Proteomes" id="UP001310890"/>
    </source>
</evidence>
<organism evidence="5 6">
    <name type="scientific">Meristemomyces frigidus</name>
    <dbReference type="NCBI Taxonomy" id="1508187"/>
    <lineage>
        <taxon>Eukaryota</taxon>
        <taxon>Fungi</taxon>
        <taxon>Dikarya</taxon>
        <taxon>Ascomycota</taxon>
        <taxon>Pezizomycotina</taxon>
        <taxon>Dothideomycetes</taxon>
        <taxon>Dothideomycetidae</taxon>
        <taxon>Mycosphaerellales</taxon>
        <taxon>Teratosphaeriaceae</taxon>
        <taxon>Meristemomyces</taxon>
    </lineage>
</organism>